<dbReference type="PANTHER" id="PTHR10612:SF34">
    <property type="entry name" value="APOLIPOPROTEIN D"/>
    <property type="match status" value="1"/>
</dbReference>
<organism evidence="4 5">
    <name type="scientific">Phenylobacterium kunshanense</name>
    <dbReference type="NCBI Taxonomy" id="1445034"/>
    <lineage>
        <taxon>Bacteria</taxon>
        <taxon>Pseudomonadati</taxon>
        <taxon>Pseudomonadota</taxon>
        <taxon>Alphaproteobacteria</taxon>
        <taxon>Caulobacterales</taxon>
        <taxon>Caulobacteraceae</taxon>
        <taxon>Phenylobacterium</taxon>
    </lineage>
</organism>
<evidence type="ECO:0000313" key="4">
    <source>
        <dbReference type="EMBL" id="RAK63389.1"/>
    </source>
</evidence>
<keyword evidence="2" id="KW-0998">Cell outer membrane</keyword>
<feature type="signal peptide" evidence="2">
    <location>
        <begin position="1"/>
        <end position="23"/>
    </location>
</feature>
<evidence type="ECO:0000256" key="2">
    <source>
        <dbReference type="PIRNR" id="PIRNR036893"/>
    </source>
</evidence>
<dbReference type="InterPro" id="IPR047202">
    <property type="entry name" value="Lipocalin_Blc-like_dom"/>
</dbReference>
<comment type="subcellular location">
    <subcellularLocation>
        <location evidence="2">Cell outer membrane</location>
    </subcellularLocation>
</comment>
<comment type="caution">
    <text evidence="4">The sequence shown here is derived from an EMBL/GenBank/DDBJ whole genome shotgun (WGS) entry which is preliminary data.</text>
</comment>
<comment type="subunit">
    <text evidence="2">Homodimer.</text>
</comment>
<comment type="similarity">
    <text evidence="1 2">Belongs to the calycin superfamily. Lipocalin family.</text>
</comment>
<reference evidence="4 5" key="1">
    <citation type="submission" date="2018-05" db="EMBL/GenBank/DDBJ databases">
        <authorList>
            <person name="Lanie J.A."/>
            <person name="Ng W.-L."/>
            <person name="Kazmierczak K.M."/>
            <person name="Andrzejewski T.M."/>
            <person name="Davidsen T.M."/>
            <person name="Wayne K.J."/>
            <person name="Tettelin H."/>
            <person name="Glass J.I."/>
            <person name="Rusch D."/>
            <person name="Podicherti R."/>
            <person name="Tsui H.-C.T."/>
            <person name="Winkler M.E."/>
        </authorList>
    </citation>
    <scope>NUCLEOTIDE SEQUENCE [LARGE SCALE GENOMIC DNA]</scope>
    <source>
        <strain evidence="4 5">BUT-10</strain>
    </source>
</reference>
<accession>A0A328B985</accession>
<dbReference type="SUPFAM" id="SSF50814">
    <property type="entry name" value="Lipocalins"/>
    <property type="match status" value="1"/>
</dbReference>
<dbReference type="GO" id="GO:0006950">
    <property type="term" value="P:response to stress"/>
    <property type="evidence" value="ECO:0007669"/>
    <property type="project" value="UniProtKB-ARBA"/>
</dbReference>
<keyword evidence="2" id="KW-0472">Membrane</keyword>
<comment type="function">
    <text evidence="2">Involved in the storage or transport of lipids necessary for membrane maintenance under stressful conditions. Displays a binding preference for lysophospholipids.</text>
</comment>
<keyword evidence="2" id="KW-0732">Signal</keyword>
<dbReference type="Pfam" id="PF08212">
    <property type="entry name" value="Lipocalin_2"/>
    <property type="match status" value="1"/>
</dbReference>
<dbReference type="Proteomes" id="UP000249524">
    <property type="component" value="Unassembled WGS sequence"/>
</dbReference>
<dbReference type="PANTHER" id="PTHR10612">
    <property type="entry name" value="APOLIPOPROTEIN D"/>
    <property type="match status" value="1"/>
</dbReference>
<proteinExistence type="inferred from homology"/>
<dbReference type="InterPro" id="IPR012674">
    <property type="entry name" value="Calycin"/>
</dbReference>
<dbReference type="GO" id="GO:0009279">
    <property type="term" value="C:cell outer membrane"/>
    <property type="evidence" value="ECO:0007669"/>
    <property type="project" value="UniProtKB-SubCell"/>
</dbReference>
<feature type="chain" id="PRO_5016196546" description="Outer membrane lipoprotein Blc" evidence="2">
    <location>
        <begin position="24"/>
        <end position="175"/>
    </location>
</feature>
<keyword evidence="5" id="KW-1185">Reference proteome</keyword>
<name>A0A328B985_9CAUL</name>
<evidence type="ECO:0000259" key="3">
    <source>
        <dbReference type="Pfam" id="PF08212"/>
    </source>
</evidence>
<dbReference type="InterPro" id="IPR002446">
    <property type="entry name" value="Lipocalin_bac"/>
</dbReference>
<dbReference type="EMBL" id="QFYS01000008">
    <property type="protein sequence ID" value="RAK63389.1"/>
    <property type="molecule type" value="Genomic_DNA"/>
</dbReference>
<evidence type="ECO:0000313" key="5">
    <source>
        <dbReference type="Proteomes" id="UP000249524"/>
    </source>
</evidence>
<dbReference type="InterPro" id="IPR022271">
    <property type="entry name" value="Lipocalin_ApoD"/>
</dbReference>
<dbReference type="PIRSF" id="PIRSF036893">
    <property type="entry name" value="Lipocalin_ApoD"/>
    <property type="match status" value="1"/>
</dbReference>
<dbReference type="Gene3D" id="2.40.128.20">
    <property type="match status" value="1"/>
</dbReference>
<dbReference type="RefSeq" id="WP_111277229.1">
    <property type="nucleotide sequence ID" value="NZ_QFYS01000008.1"/>
</dbReference>
<dbReference type="CDD" id="cd19438">
    <property type="entry name" value="lipocalin_Blc-like"/>
    <property type="match status" value="1"/>
</dbReference>
<protein>
    <recommendedName>
        <fullName evidence="2">Outer membrane lipoprotein Blc</fullName>
    </recommendedName>
</protein>
<dbReference type="GO" id="GO:0008289">
    <property type="term" value="F:lipid binding"/>
    <property type="evidence" value="ECO:0007669"/>
    <property type="project" value="UniProtKB-UniRule"/>
</dbReference>
<dbReference type="OrthoDB" id="594739at2"/>
<evidence type="ECO:0000256" key="1">
    <source>
        <dbReference type="ARBA" id="ARBA00006889"/>
    </source>
</evidence>
<keyword evidence="2" id="KW-0449">Lipoprotein</keyword>
<keyword evidence="2" id="KW-0446">Lipid-binding</keyword>
<dbReference type="InterPro" id="IPR000566">
    <property type="entry name" value="Lipocln_cytosolic_FA-bd_dom"/>
</dbReference>
<sequence length="175" mass="19028">MIQRSVLAAIAACLLFAPATASAAVEPVGRIELSRMMGRWYEVARVPNVLQKGCQAGASEWTPSAAGFAVVQSCRKDTPDGPLKVWKAKATVADPRTNAKFKMTFFGGVVSQDYVVVEHRAEQGWLVLATANGKYLWLMSQKPTLPAAVKTQALARIRQLGFDVGRLEFPLPPRS</sequence>
<dbReference type="PRINTS" id="PR01171">
    <property type="entry name" value="BCTLIPOCALIN"/>
</dbReference>
<gene>
    <name evidence="4" type="ORF">DJ019_16840</name>
</gene>
<feature type="domain" description="Lipocalin/cytosolic fatty-acid binding" evidence="3">
    <location>
        <begin position="31"/>
        <end position="169"/>
    </location>
</feature>
<dbReference type="AlphaFoldDB" id="A0A328B985"/>